<feature type="compositionally biased region" description="Basic and acidic residues" evidence="8">
    <location>
        <begin position="7"/>
        <end position="20"/>
    </location>
</feature>
<feature type="region of interest" description="Disordered" evidence="8">
    <location>
        <begin position="545"/>
        <end position="600"/>
    </location>
</feature>
<evidence type="ECO:0000256" key="3">
    <source>
        <dbReference type="ARBA" id="ARBA00021616"/>
    </source>
</evidence>
<dbReference type="EMBL" id="JADCUA010000005">
    <property type="protein sequence ID" value="KAH9840266.1"/>
    <property type="molecule type" value="Genomic_DNA"/>
</dbReference>
<dbReference type="GeneID" id="71999576"/>
<evidence type="ECO:0000259" key="9">
    <source>
        <dbReference type="PROSITE" id="PS51321"/>
    </source>
</evidence>
<feature type="region of interest" description="Disordered" evidence="8">
    <location>
        <begin position="1"/>
        <end position="36"/>
    </location>
</feature>
<dbReference type="Pfam" id="PF07744">
    <property type="entry name" value="SPOC"/>
    <property type="match status" value="1"/>
</dbReference>
<dbReference type="SUPFAM" id="SSF46942">
    <property type="entry name" value="Elongation factor TFIIS domain 2"/>
    <property type="match status" value="1"/>
</dbReference>
<feature type="compositionally biased region" description="Basic and acidic residues" evidence="8">
    <location>
        <begin position="1012"/>
        <end position="1038"/>
    </location>
</feature>
<protein>
    <recommendedName>
        <fullName evidence="3">Transcription factor BYE1</fullName>
    </recommendedName>
</protein>
<feature type="domain" description="TFIIS central" evidence="9">
    <location>
        <begin position="258"/>
        <end position="410"/>
    </location>
</feature>
<keyword evidence="7" id="KW-0539">Nucleus</keyword>
<dbReference type="InterPro" id="IPR012921">
    <property type="entry name" value="SPOC_C"/>
</dbReference>
<dbReference type="Gene3D" id="1.10.472.30">
    <property type="entry name" value="Transcription elongation factor S-II, central domain"/>
    <property type="match status" value="1"/>
</dbReference>
<feature type="region of interest" description="Disordered" evidence="8">
    <location>
        <begin position="659"/>
        <end position="679"/>
    </location>
</feature>
<sequence>MPARQDTTTKQEELDAKENAKSVWNKAKNKRPRTASKASKVHCLCRKPDDGSPMIRCEECRDWYVLASPSPVGVHDGQWIDCWTRYRFHFHCVNLDERDAEDAQTYICPPCHEHTGLRTIMEWEGVDGLEAINDGSKPKAPIRKHQSPDSGRDTDMNSPESDNGSGDEYVAEESKPRVTVKRRSRRVSVSSNSDSDSEGSTKRQKGSKRLRRTSTTTHESGVRKSTSPGATSLAKRRQPGTAEPPAKRAKPLSGEDPARKYCLTKFEEVFCPIFLRYPFLDGVKATPGLLEPNKKQEDLTDEEKEKLEMTARRFAADLEHRVFDLYADTDKNGKRAVGSKYKERFRMLTFNLSKPDRALLHKRIASSSLTPNELSTMTSTELADEETKLSIRHAEEEALAHSILKKQSLPRAKITHKGIENIEDVNGAGRDVERAREEQEEEERIERERQARLRLQAERARSVSTQGQGSVPPESPVVPQTPTWGAPPPVPLHASHSDVNAGASVSGMGRPPTNPLFVPTASDYQVPVEGELNLADFINIDEDIPSDVPALAPTPTPFGEDTPPPFQAQSPGAQSLPPSDGPAPTSSTGISPFAAKPDLASRPSFDLNALWISKGENPGEEQSTGPQDVPMQDGEPGPVLEPDALGQAADDQDFDMFLGKDEEDQPAPPPPVDNSPEGQRAAFGALPRVWTGTLSMPLDSAMAQDVSLNARQSGGRMLGDDSPLWQTLFPSKELRIDGRVPVDKSAQYLTQMRLNPSKELIAVAFSPEPGPGIESTGFKLLIDHLIAKGRHGLVFPWGNRPKDWAPGRELYIIPLLMNDPIPEYMELLDDLCIPKQRTSNYLVGIWVLNKGKLAPPPTASASAPPFSVPGAPPIQLPQSLLDLLPSITNQSQPEMQPQPFAVPPAQPPPMGSALAAEVAQLTPEQIQLMLRTLTSTTLVPPQPAPGPSHPAIPAVPQVPVPIGYPPQQPVLGQQPIPLQPWLNPSSSYPPSYQPPPQNMYPGQGPPPSHSYPDMHQDYYERDRPGPRGRFDGPGDRGPRGRGRQRGRGRDREQDRPRDSGWKSRGRGGGASGPPRGRGRSDHPGWS</sequence>
<feature type="compositionally biased region" description="Basic and acidic residues" evidence="8">
    <location>
        <begin position="146"/>
        <end position="155"/>
    </location>
</feature>
<dbReference type="RefSeq" id="XP_047781916.1">
    <property type="nucleotide sequence ID" value="XM_047918844.1"/>
</dbReference>
<dbReference type="InterPro" id="IPR011011">
    <property type="entry name" value="Znf_FYVE_PHD"/>
</dbReference>
<dbReference type="InterPro" id="IPR013083">
    <property type="entry name" value="Znf_RING/FYVE/PHD"/>
</dbReference>
<evidence type="ECO:0000256" key="5">
    <source>
        <dbReference type="ARBA" id="ARBA00022771"/>
    </source>
</evidence>
<feature type="compositionally biased region" description="Polar residues" evidence="8">
    <location>
        <begin position="213"/>
        <end position="230"/>
    </location>
</feature>
<comment type="similarity">
    <text evidence="2">Belongs to the BYE1 family.</text>
</comment>
<comment type="caution">
    <text evidence="10">The sequence shown here is derived from an EMBL/GenBank/DDBJ whole genome shotgun (WGS) entry which is preliminary data.</text>
</comment>
<feature type="region of interest" description="Disordered" evidence="8">
    <location>
        <begin position="965"/>
        <end position="1086"/>
    </location>
</feature>
<feature type="compositionally biased region" description="Basic and acidic residues" evidence="8">
    <location>
        <begin position="1047"/>
        <end position="1061"/>
    </location>
</feature>
<dbReference type="PANTHER" id="PTHR11477:SF0">
    <property type="entry name" value="IP08861P-RELATED"/>
    <property type="match status" value="1"/>
</dbReference>
<keyword evidence="4" id="KW-0479">Metal-binding</keyword>
<feature type="region of interest" description="Disordered" evidence="8">
    <location>
        <begin position="130"/>
        <end position="255"/>
    </location>
</feature>
<accession>A0ABQ8KPL5</accession>
<gene>
    <name evidence="10" type="ORF">C8Q71DRAFT_484041</name>
</gene>
<dbReference type="Gene3D" id="3.30.40.10">
    <property type="entry name" value="Zinc/RING finger domain, C3HC4 (zinc finger)"/>
    <property type="match status" value="2"/>
</dbReference>
<evidence type="ECO:0000313" key="11">
    <source>
        <dbReference type="Proteomes" id="UP000814176"/>
    </source>
</evidence>
<evidence type="ECO:0000256" key="1">
    <source>
        <dbReference type="ARBA" id="ARBA00002311"/>
    </source>
</evidence>
<feature type="region of interest" description="Disordered" evidence="8">
    <location>
        <begin position="457"/>
        <end position="485"/>
    </location>
</feature>
<feature type="compositionally biased region" description="Pro residues" evidence="8">
    <location>
        <begin position="991"/>
        <end position="1009"/>
    </location>
</feature>
<feature type="compositionally biased region" description="Pro residues" evidence="8">
    <location>
        <begin position="552"/>
        <end position="566"/>
    </location>
</feature>
<evidence type="ECO:0000256" key="2">
    <source>
        <dbReference type="ARBA" id="ARBA00011050"/>
    </source>
</evidence>
<feature type="compositionally biased region" description="Polar residues" evidence="8">
    <location>
        <begin position="567"/>
        <end position="577"/>
    </location>
</feature>
<evidence type="ECO:0000256" key="6">
    <source>
        <dbReference type="ARBA" id="ARBA00022833"/>
    </source>
</evidence>
<evidence type="ECO:0000256" key="8">
    <source>
        <dbReference type="SAM" id="MobiDB-lite"/>
    </source>
</evidence>
<comment type="function">
    <text evidence="1">Negative regulator of transcription elongation.</text>
</comment>
<organism evidence="10 11">
    <name type="scientific">Rhodofomes roseus</name>
    <dbReference type="NCBI Taxonomy" id="34475"/>
    <lineage>
        <taxon>Eukaryota</taxon>
        <taxon>Fungi</taxon>
        <taxon>Dikarya</taxon>
        <taxon>Basidiomycota</taxon>
        <taxon>Agaricomycotina</taxon>
        <taxon>Agaricomycetes</taxon>
        <taxon>Polyporales</taxon>
        <taxon>Rhodofomes</taxon>
    </lineage>
</organism>
<evidence type="ECO:0000256" key="7">
    <source>
        <dbReference type="ARBA" id="ARBA00023242"/>
    </source>
</evidence>
<dbReference type="SUPFAM" id="SSF57903">
    <property type="entry name" value="FYVE/PHD zinc finger"/>
    <property type="match status" value="1"/>
</dbReference>
<dbReference type="Proteomes" id="UP000814176">
    <property type="component" value="Unassembled WGS sequence"/>
</dbReference>
<evidence type="ECO:0000256" key="4">
    <source>
        <dbReference type="ARBA" id="ARBA00022723"/>
    </source>
</evidence>
<dbReference type="CDD" id="cd21538">
    <property type="entry name" value="SPOC_TFIIS"/>
    <property type="match status" value="1"/>
</dbReference>
<proteinExistence type="inferred from homology"/>
<name>A0ABQ8KPL5_9APHY</name>
<dbReference type="Pfam" id="PF07500">
    <property type="entry name" value="TFIIS_M"/>
    <property type="match status" value="1"/>
</dbReference>
<keyword evidence="11" id="KW-1185">Reference proteome</keyword>
<keyword evidence="5" id="KW-0863">Zinc-finger</keyword>
<dbReference type="InterPro" id="IPR003618">
    <property type="entry name" value="TFIIS_cen_dom"/>
</dbReference>
<dbReference type="PANTHER" id="PTHR11477">
    <property type="entry name" value="TRANSCRIPTION FACTOR S-II ZINC FINGER DOMAIN-CONTAINING PROTEIN"/>
    <property type="match status" value="1"/>
</dbReference>
<dbReference type="PROSITE" id="PS51321">
    <property type="entry name" value="TFIIS_CENTRAL"/>
    <property type="match status" value="1"/>
</dbReference>
<evidence type="ECO:0000313" key="10">
    <source>
        <dbReference type="EMBL" id="KAH9840266.1"/>
    </source>
</evidence>
<feature type="compositionally biased region" description="Basic residues" evidence="8">
    <location>
        <begin position="202"/>
        <end position="212"/>
    </location>
</feature>
<feature type="region of interest" description="Disordered" evidence="8">
    <location>
        <begin position="615"/>
        <end position="645"/>
    </location>
</feature>
<reference evidence="10 11" key="1">
    <citation type="journal article" date="2021" name="Environ. Microbiol.">
        <title>Gene family expansions and transcriptome signatures uncover fungal adaptations to wood decay.</title>
        <authorList>
            <person name="Hage H."/>
            <person name="Miyauchi S."/>
            <person name="Viragh M."/>
            <person name="Drula E."/>
            <person name="Min B."/>
            <person name="Chaduli D."/>
            <person name="Navarro D."/>
            <person name="Favel A."/>
            <person name="Norest M."/>
            <person name="Lesage-Meessen L."/>
            <person name="Balint B."/>
            <person name="Merenyi Z."/>
            <person name="de Eugenio L."/>
            <person name="Morin E."/>
            <person name="Martinez A.T."/>
            <person name="Baldrian P."/>
            <person name="Stursova M."/>
            <person name="Martinez M.J."/>
            <person name="Novotny C."/>
            <person name="Magnuson J.K."/>
            <person name="Spatafora J.W."/>
            <person name="Maurice S."/>
            <person name="Pangilinan J."/>
            <person name="Andreopoulos W."/>
            <person name="LaButti K."/>
            <person name="Hundley H."/>
            <person name="Na H."/>
            <person name="Kuo A."/>
            <person name="Barry K."/>
            <person name="Lipzen A."/>
            <person name="Henrissat B."/>
            <person name="Riley R."/>
            <person name="Ahrendt S."/>
            <person name="Nagy L.G."/>
            <person name="Grigoriev I.V."/>
            <person name="Martin F."/>
            <person name="Rosso M.N."/>
        </authorList>
    </citation>
    <scope>NUCLEOTIDE SEQUENCE [LARGE SCALE GENOMIC DNA]</scope>
    <source>
        <strain evidence="10 11">CIRM-BRFM 1785</strain>
    </source>
</reference>
<dbReference type="InterPro" id="IPR036575">
    <property type="entry name" value="TFIIS_cen_dom_sf"/>
</dbReference>
<feature type="compositionally biased region" description="Basic residues" evidence="8">
    <location>
        <begin position="27"/>
        <end position="36"/>
    </location>
</feature>
<keyword evidence="6" id="KW-0862">Zinc</keyword>